<accession>A0A941ELT5</accession>
<proteinExistence type="predicted"/>
<comment type="caution">
    <text evidence="1">The sequence shown here is derived from an EMBL/GenBank/DDBJ whole genome shotgun (WGS) entry which is preliminary data.</text>
</comment>
<evidence type="ECO:0008006" key="3">
    <source>
        <dbReference type="Google" id="ProtNLM"/>
    </source>
</evidence>
<dbReference type="InterPro" id="IPR015797">
    <property type="entry name" value="NUDIX_hydrolase-like_dom_sf"/>
</dbReference>
<organism evidence="1 2">
    <name type="scientific">Actinospica durhamensis</name>
    <dbReference type="NCBI Taxonomy" id="1508375"/>
    <lineage>
        <taxon>Bacteria</taxon>
        <taxon>Bacillati</taxon>
        <taxon>Actinomycetota</taxon>
        <taxon>Actinomycetes</taxon>
        <taxon>Catenulisporales</taxon>
        <taxon>Actinospicaceae</taxon>
        <taxon>Actinospica</taxon>
    </lineage>
</organism>
<dbReference type="EMBL" id="JAGSOG010000025">
    <property type="protein sequence ID" value="MBR7833243.1"/>
    <property type="molecule type" value="Genomic_DNA"/>
</dbReference>
<protein>
    <recommendedName>
        <fullName evidence="3">NUDIX hydrolase</fullName>
    </recommendedName>
</protein>
<evidence type="ECO:0000313" key="1">
    <source>
        <dbReference type="EMBL" id="MBR7833243.1"/>
    </source>
</evidence>
<dbReference type="Proteomes" id="UP000675781">
    <property type="component" value="Unassembled WGS sequence"/>
</dbReference>
<dbReference type="SUPFAM" id="SSF55811">
    <property type="entry name" value="Nudix"/>
    <property type="match status" value="1"/>
</dbReference>
<gene>
    <name evidence="1" type="ORF">KDL01_08200</name>
</gene>
<dbReference type="Gene3D" id="3.90.79.10">
    <property type="entry name" value="Nucleoside Triphosphate Pyrophosphohydrolase"/>
    <property type="match status" value="1"/>
</dbReference>
<name>A0A941ELT5_9ACTN</name>
<keyword evidence="2" id="KW-1185">Reference proteome</keyword>
<reference evidence="1" key="1">
    <citation type="submission" date="2021-04" db="EMBL/GenBank/DDBJ databases">
        <title>Genome based classification of Actinospica acidithermotolerans sp. nov., an actinobacterium isolated from an Indonesian hot spring.</title>
        <authorList>
            <person name="Kusuma A.B."/>
            <person name="Putra K.E."/>
            <person name="Nafisah S."/>
            <person name="Loh J."/>
            <person name="Nouioui I."/>
            <person name="Goodfellow M."/>
        </authorList>
    </citation>
    <scope>NUCLEOTIDE SEQUENCE</scope>
    <source>
        <strain evidence="1">CSCA 57</strain>
    </source>
</reference>
<dbReference type="AlphaFoldDB" id="A0A941ELT5"/>
<evidence type="ECO:0000313" key="2">
    <source>
        <dbReference type="Proteomes" id="UP000675781"/>
    </source>
</evidence>
<sequence length="241" mass="26375">MRPQDSSQPDRAPAGVPREIWRTEEFQRWYLAQLGAGNSLRAARLLWALGVGPESRPLIWVLSVAVFIAAENRVKDNEVVISRPDVSAVALYRPGPTLDESAVVLIREFRSPAATADGYVHELPSGSGVERGERAQASAELAEETGFSLDADRLVSHGSRQSAATLSIHRVHLFSAKIDEAELARLVALQQRAHGDGGGEERTWVEVTTFGSIRRSRSVDWTTLGMLAQVLLADAERAERT</sequence>
<dbReference type="RefSeq" id="WP_212527766.1">
    <property type="nucleotide sequence ID" value="NZ_JAGSOG010000025.1"/>
</dbReference>